<dbReference type="PROSITE" id="PS51123">
    <property type="entry name" value="OMPA_2"/>
    <property type="match status" value="1"/>
</dbReference>
<evidence type="ECO:0000256" key="2">
    <source>
        <dbReference type="ARBA" id="ARBA00023136"/>
    </source>
</evidence>
<feature type="compositionally biased region" description="Polar residues" evidence="5">
    <location>
        <begin position="41"/>
        <end position="51"/>
    </location>
</feature>
<evidence type="ECO:0000256" key="6">
    <source>
        <dbReference type="SAM" id="SignalP"/>
    </source>
</evidence>
<evidence type="ECO:0000256" key="4">
    <source>
        <dbReference type="PROSITE-ProRule" id="PRU00473"/>
    </source>
</evidence>
<dbReference type="OrthoDB" id="5525824at2"/>
<dbReference type="PANTHER" id="PTHR30329">
    <property type="entry name" value="STATOR ELEMENT OF FLAGELLAR MOTOR COMPLEX"/>
    <property type="match status" value="1"/>
</dbReference>
<dbReference type="EMBL" id="CP000473">
    <property type="protein sequence ID" value="ABJ82419.1"/>
    <property type="molecule type" value="Genomic_DNA"/>
</dbReference>
<evidence type="ECO:0000256" key="3">
    <source>
        <dbReference type="ARBA" id="ARBA00023237"/>
    </source>
</evidence>
<evidence type="ECO:0000256" key="5">
    <source>
        <dbReference type="SAM" id="MobiDB-lite"/>
    </source>
</evidence>
<feature type="compositionally biased region" description="Low complexity" evidence="5">
    <location>
        <begin position="76"/>
        <end position="88"/>
    </location>
</feature>
<feature type="domain" description="OmpA-like" evidence="7">
    <location>
        <begin position="121"/>
        <end position="239"/>
    </location>
</feature>
<dbReference type="PRINTS" id="PR01021">
    <property type="entry name" value="OMPADOMAIN"/>
</dbReference>
<dbReference type="AlphaFoldDB" id="Q028Y3"/>
<accession>Q028Y3</accession>
<evidence type="ECO:0000313" key="8">
    <source>
        <dbReference type="EMBL" id="ABJ82419.1"/>
    </source>
</evidence>
<dbReference type="InterPro" id="IPR006664">
    <property type="entry name" value="OMP_bac"/>
</dbReference>
<organism evidence="8">
    <name type="scientific">Solibacter usitatus (strain Ellin6076)</name>
    <dbReference type="NCBI Taxonomy" id="234267"/>
    <lineage>
        <taxon>Bacteria</taxon>
        <taxon>Pseudomonadati</taxon>
        <taxon>Acidobacteriota</taxon>
        <taxon>Terriglobia</taxon>
        <taxon>Bryobacterales</taxon>
        <taxon>Solibacteraceae</taxon>
        <taxon>Candidatus Solibacter</taxon>
    </lineage>
</organism>
<dbReference type="eggNOG" id="COG2885">
    <property type="taxonomic scope" value="Bacteria"/>
</dbReference>
<keyword evidence="2 4" id="KW-0472">Membrane</keyword>
<reference evidence="8" key="1">
    <citation type="submission" date="2006-10" db="EMBL/GenBank/DDBJ databases">
        <title>Complete sequence of Solibacter usitatus Ellin6076.</title>
        <authorList>
            <consortium name="US DOE Joint Genome Institute"/>
            <person name="Copeland A."/>
            <person name="Lucas S."/>
            <person name="Lapidus A."/>
            <person name="Barry K."/>
            <person name="Detter J.C."/>
            <person name="Glavina del Rio T."/>
            <person name="Hammon N."/>
            <person name="Israni S."/>
            <person name="Dalin E."/>
            <person name="Tice H."/>
            <person name="Pitluck S."/>
            <person name="Thompson L.S."/>
            <person name="Brettin T."/>
            <person name="Bruce D."/>
            <person name="Han C."/>
            <person name="Tapia R."/>
            <person name="Gilna P."/>
            <person name="Schmutz J."/>
            <person name="Larimer F."/>
            <person name="Land M."/>
            <person name="Hauser L."/>
            <person name="Kyrpides N."/>
            <person name="Mikhailova N."/>
            <person name="Janssen P.H."/>
            <person name="Kuske C.R."/>
            <person name="Richardson P."/>
        </authorList>
    </citation>
    <scope>NUCLEOTIDE SEQUENCE</scope>
    <source>
        <strain evidence="8">Ellin6076</strain>
    </source>
</reference>
<dbReference type="InterPro" id="IPR050330">
    <property type="entry name" value="Bact_OuterMem_StrucFunc"/>
</dbReference>
<proteinExistence type="predicted"/>
<dbReference type="Pfam" id="PF00691">
    <property type="entry name" value="OmpA"/>
    <property type="match status" value="1"/>
</dbReference>
<evidence type="ECO:0000259" key="7">
    <source>
        <dbReference type="PROSITE" id="PS51123"/>
    </source>
</evidence>
<protein>
    <submittedName>
        <fullName evidence="8">OmpA/MotB domain protein</fullName>
    </submittedName>
</protein>
<keyword evidence="3" id="KW-0998">Cell outer membrane</keyword>
<name>Q028Y3_SOLUE</name>
<dbReference type="STRING" id="234267.Acid_1426"/>
<dbReference type="GO" id="GO:0009279">
    <property type="term" value="C:cell outer membrane"/>
    <property type="evidence" value="ECO:0007669"/>
    <property type="project" value="UniProtKB-SubCell"/>
</dbReference>
<dbReference type="PANTHER" id="PTHR30329:SF21">
    <property type="entry name" value="LIPOPROTEIN YIAD-RELATED"/>
    <property type="match status" value="1"/>
</dbReference>
<evidence type="ECO:0000256" key="1">
    <source>
        <dbReference type="ARBA" id="ARBA00004442"/>
    </source>
</evidence>
<feature type="region of interest" description="Disordered" evidence="5">
    <location>
        <begin position="37"/>
        <end position="95"/>
    </location>
</feature>
<dbReference type="SUPFAM" id="SSF103088">
    <property type="entry name" value="OmpA-like"/>
    <property type="match status" value="1"/>
</dbReference>
<keyword evidence="6" id="KW-0732">Signal</keyword>
<dbReference type="KEGG" id="sus:Acid_1426"/>
<dbReference type="CDD" id="cd07185">
    <property type="entry name" value="OmpA_C-like"/>
    <property type="match status" value="1"/>
</dbReference>
<dbReference type="InterPro" id="IPR036737">
    <property type="entry name" value="OmpA-like_sf"/>
</dbReference>
<feature type="compositionally biased region" description="Basic and acidic residues" evidence="5">
    <location>
        <begin position="52"/>
        <end position="65"/>
    </location>
</feature>
<dbReference type="Gene3D" id="3.30.1330.60">
    <property type="entry name" value="OmpA-like domain"/>
    <property type="match status" value="1"/>
</dbReference>
<dbReference type="InParanoid" id="Q028Y3"/>
<dbReference type="PROSITE" id="PS51257">
    <property type="entry name" value="PROKAR_LIPOPROTEIN"/>
    <property type="match status" value="1"/>
</dbReference>
<feature type="signal peptide" evidence="6">
    <location>
        <begin position="1"/>
        <end position="17"/>
    </location>
</feature>
<sequence length="262" mass="28491" precursor="true">MRVILATTCILTGALLAGGCATKKYVRNTTAPVQAKVDQVGDQTTRNGQQIEDTRNQVKQVDERAQNGISAAQERASSADQHAATADQHAGEAMTRANQANQLGEQNTQALNSLKSVVSNIDDYKLQTSVAVPFQFNKYNLSSDAKQDLDKLASDVKSDKRYFIAVEGYTDKTGSKAYNSALSRRRADAVVEYLVAQHDVPIYRIHMIGLGDEKPVDEAKNRAARAKNRRVEVKVFSADQVMAGISSDAGASTANRQQEGKQ</sequence>
<comment type="subcellular location">
    <subcellularLocation>
        <location evidence="1">Cell outer membrane</location>
    </subcellularLocation>
</comment>
<gene>
    <name evidence="8" type="ordered locus">Acid_1426</name>
</gene>
<dbReference type="InterPro" id="IPR006665">
    <property type="entry name" value="OmpA-like"/>
</dbReference>
<dbReference type="HOGENOM" id="CLU_092293_0_0_0"/>
<feature type="chain" id="PRO_5004163450" evidence="6">
    <location>
        <begin position="18"/>
        <end position="262"/>
    </location>
</feature>